<evidence type="ECO:0000313" key="1">
    <source>
        <dbReference type="EMBL" id="QIO10005.1"/>
    </source>
</evidence>
<organism evidence="1 2">
    <name type="scientific">Acinetobacter lanii</name>
    <dbReference type="NCBI Taxonomy" id="2715163"/>
    <lineage>
        <taxon>Bacteria</taxon>
        <taxon>Pseudomonadati</taxon>
        <taxon>Pseudomonadota</taxon>
        <taxon>Gammaproteobacteria</taxon>
        <taxon>Moraxellales</taxon>
        <taxon>Moraxellaceae</taxon>
        <taxon>Acinetobacter</taxon>
    </lineage>
</organism>
<dbReference type="AlphaFoldDB" id="A0A6G8S748"/>
<evidence type="ECO:0000313" key="2">
    <source>
        <dbReference type="Proteomes" id="UP000501939"/>
    </source>
</evidence>
<gene>
    <name evidence="1" type="ORF">G8D99_13965</name>
</gene>
<name>A0A6G8S748_9GAMM</name>
<dbReference type="RefSeq" id="WP_166326915.1">
    <property type="nucleotide sequence ID" value="NZ_CP049916.1"/>
</dbReference>
<keyword evidence="2" id="KW-1185">Reference proteome</keyword>
<dbReference type="SUPFAM" id="SSF48452">
    <property type="entry name" value="TPR-like"/>
    <property type="match status" value="1"/>
</dbReference>
<dbReference type="InterPro" id="IPR011990">
    <property type="entry name" value="TPR-like_helical_dom_sf"/>
</dbReference>
<dbReference type="EMBL" id="CP049916">
    <property type="protein sequence ID" value="QIO10005.1"/>
    <property type="molecule type" value="Genomic_DNA"/>
</dbReference>
<dbReference type="Gene3D" id="1.25.40.10">
    <property type="entry name" value="Tetratricopeptide repeat domain"/>
    <property type="match status" value="1"/>
</dbReference>
<reference evidence="1 2" key="1">
    <citation type="submission" date="2020-03" db="EMBL/GenBank/DDBJ databases">
        <authorList>
            <person name="Zhu W."/>
        </authorList>
    </citation>
    <scope>NUCLEOTIDE SEQUENCE [LARGE SCALE GENOMIC DNA]</scope>
    <source>
        <strain evidence="1 2">185</strain>
    </source>
</reference>
<sequence length="436" mass="50079">MKMKLPLPVAPHKKNLHAQASVNLNKKLDAASKGFRAALAKQDYEAAYAQILAAFKLVPTHAPILMDMAYTELKLKRYEKAYQRYLKAIEYSQGKVDPNIYDGLTETCHFLTKTEEMKKYGHLALNAKKQQVAHQPKQPIPLLRPRFNPNHPQENIIAYSLFGALPRYCETAVLNLDLTQEIYPEWTCRFYVDDSVPQNIQQRLKDKGAQVIQVNDAQKAVSGLFWRFWVMNDPTVNCFLVRDADSLVSYRERAAVDEWLASDKWFHCMHDFYSHTELVLAGMWGGFNGVFQDLAQDIQDYVASGNYLSKRVADQHYLRNQIWPTLSQSVMIHDSQGFDLEGLPFPTAKQSKAYENLSQFHVGMNEGSSEVLADVSLPEVSEVEWVLRDEQGNDMCRYRSQVLPNRTIEVELPRSYAQKLEAKTYTLHIYATENID</sequence>
<accession>A0A6G8S748</accession>
<dbReference type="KEGG" id="alj:G8D99_13965"/>
<dbReference type="Proteomes" id="UP000501939">
    <property type="component" value="Chromosome"/>
</dbReference>
<proteinExistence type="predicted"/>
<protein>
    <submittedName>
        <fullName evidence="1">Tetratricopeptide repeat protein</fullName>
    </submittedName>
</protein>